<comment type="caution">
    <text evidence="2">The sequence shown here is derived from an EMBL/GenBank/DDBJ whole genome shotgun (WGS) entry which is preliminary data.</text>
</comment>
<evidence type="ECO:0000313" key="2">
    <source>
        <dbReference type="EMBL" id="MBG6141041.1"/>
    </source>
</evidence>
<evidence type="ECO:0000259" key="1">
    <source>
        <dbReference type="PROSITE" id="PS51819"/>
    </source>
</evidence>
<organism evidence="2 3">
    <name type="scientific">Longispora fulva</name>
    <dbReference type="NCBI Taxonomy" id="619741"/>
    <lineage>
        <taxon>Bacteria</taxon>
        <taxon>Bacillati</taxon>
        <taxon>Actinomycetota</taxon>
        <taxon>Actinomycetes</taxon>
        <taxon>Micromonosporales</taxon>
        <taxon>Micromonosporaceae</taxon>
        <taxon>Longispora</taxon>
    </lineage>
</organism>
<dbReference type="EMBL" id="JADOUF010000001">
    <property type="protein sequence ID" value="MBG6141041.1"/>
    <property type="molecule type" value="Genomic_DNA"/>
</dbReference>
<proteinExistence type="predicted"/>
<keyword evidence="3" id="KW-1185">Reference proteome</keyword>
<accession>A0A8J7GMH3</accession>
<keyword evidence="2" id="KW-0456">Lyase</keyword>
<dbReference type="Proteomes" id="UP000622552">
    <property type="component" value="Unassembled WGS sequence"/>
</dbReference>
<dbReference type="PANTHER" id="PTHR36503:SF3">
    <property type="entry name" value="BLR0126 PROTEIN"/>
    <property type="match status" value="1"/>
</dbReference>
<sequence>MYPRLLVNRFDECLSFYTESLGLPAARLVPGQYASFDIGDDTGLALLSRAALAGMVESAEPPAGTDRMMLVLRVDDVDARVEELAGHGATVVAPAADRPGWGIRSACLRDPDGNLVELQSY</sequence>
<dbReference type="Pfam" id="PF00903">
    <property type="entry name" value="Glyoxalase"/>
    <property type="match status" value="1"/>
</dbReference>
<dbReference type="InterPro" id="IPR029068">
    <property type="entry name" value="Glyas_Bleomycin-R_OHBP_Dase"/>
</dbReference>
<dbReference type="Gene3D" id="3.10.180.10">
    <property type="entry name" value="2,3-Dihydroxybiphenyl 1,2-Dioxygenase, domain 1"/>
    <property type="match status" value="1"/>
</dbReference>
<gene>
    <name evidence="2" type="ORF">IW245_007235</name>
</gene>
<dbReference type="RefSeq" id="WP_197007522.1">
    <property type="nucleotide sequence ID" value="NZ_BONS01000019.1"/>
</dbReference>
<name>A0A8J7GMH3_9ACTN</name>
<feature type="domain" description="VOC" evidence="1">
    <location>
        <begin position="1"/>
        <end position="121"/>
    </location>
</feature>
<dbReference type="AlphaFoldDB" id="A0A8J7GMH3"/>
<dbReference type="PROSITE" id="PS51819">
    <property type="entry name" value="VOC"/>
    <property type="match status" value="1"/>
</dbReference>
<dbReference type="SUPFAM" id="SSF54593">
    <property type="entry name" value="Glyoxalase/Bleomycin resistance protein/Dihydroxybiphenyl dioxygenase"/>
    <property type="match status" value="1"/>
</dbReference>
<dbReference type="PANTHER" id="PTHR36503">
    <property type="entry name" value="BLR2520 PROTEIN"/>
    <property type="match status" value="1"/>
</dbReference>
<reference evidence="2" key="1">
    <citation type="submission" date="2020-11" db="EMBL/GenBank/DDBJ databases">
        <title>Sequencing the genomes of 1000 actinobacteria strains.</title>
        <authorList>
            <person name="Klenk H.-P."/>
        </authorList>
    </citation>
    <scope>NUCLEOTIDE SEQUENCE</scope>
    <source>
        <strain evidence="2">DSM 45356</strain>
    </source>
</reference>
<protein>
    <submittedName>
        <fullName evidence="2">Catechol 2,3-dioxygenase-like lactoylglutathione lyase family enzyme</fullName>
    </submittedName>
</protein>
<dbReference type="InterPro" id="IPR037523">
    <property type="entry name" value="VOC_core"/>
</dbReference>
<evidence type="ECO:0000313" key="3">
    <source>
        <dbReference type="Proteomes" id="UP000622552"/>
    </source>
</evidence>
<dbReference type="InterPro" id="IPR004360">
    <property type="entry name" value="Glyas_Fos-R_dOase_dom"/>
</dbReference>
<dbReference type="GO" id="GO:0016829">
    <property type="term" value="F:lyase activity"/>
    <property type="evidence" value="ECO:0007669"/>
    <property type="project" value="UniProtKB-KW"/>
</dbReference>